<dbReference type="GO" id="GO:0016810">
    <property type="term" value="F:hydrolase activity, acting on carbon-nitrogen (but not peptide) bonds"/>
    <property type="evidence" value="ECO:0007669"/>
    <property type="project" value="InterPro"/>
</dbReference>
<dbReference type="Gene3D" id="3.20.20.370">
    <property type="entry name" value="Glycoside hydrolase/deacetylase"/>
    <property type="match status" value="1"/>
</dbReference>
<dbReference type="Proteomes" id="UP000094056">
    <property type="component" value="Unassembled WGS sequence"/>
</dbReference>
<comment type="caution">
    <text evidence="4">The sequence shown here is derived from an EMBL/GenBank/DDBJ whole genome shotgun (WGS) entry which is preliminary data.</text>
</comment>
<dbReference type="Pfam" id="PF01522">
    <property type="entry name" value="Polysacc_deac_1"/>
    <property type="match status" value="2"/>
</dbReference>
<organism evidence="4 5">
    <name type="scientific">Candidatus Scalindua rubra</name>
    <dbReference type="NCBI Taxonomy" id="1872076"/>
    <lineage>
        <taxon>Bacteria</taxon>
        <taxon>Pseudomonadati</taxon>
        <taxon>Planctomycetota</taxon>
        <taxon>Candidatus Brocadiia</taxon>
        <taxon>Candidatus Brocadiales</taxon>
        <taxon>Candidatus Scalinduaceae</taxon>
        <taxon>Candidatus Scalindua</taxon>
    </lineage>
</organism>
<gene>
    <name evidence="4" type="ORF">SCARUB_00312</name>
</gene>
<dbReference type="PANTHER" id="PTHR34216">
    <property type="match status" value="1"/>
</dbReference>
<comment type="subcellular location">
    <subcellularLocation>
        <location evidence="1">Secreted</location>
    </subcellularLocation>
</comment>
<dbReference type="GO" id="GO:0005975">
    <property type="term" value="P:carbohydrate metabolic process"/>
    <property type="evidence" value="ECO:0007669"/>
    <property type="project" value="InterPro"/>
</dbReference>
<dbReference type="CDD" id="cd10918">
    <property type="entry name" value="CE4_NodB_like_5s_6s"/>
    <property type="match status" value="1"/>
</dbReference>
<dbReference type="GO" id="GO:0005576">
    <property type="term" value="C:extracellular region"/>
    <property type="evidence" value="ECO:0007669"/>
    <property type="project" value="UniProtKB-SubCell"/>
</dbReference>
<accession>A0A1E3XG20</accession>
<protein>
    <submittedName>
        <fullName evidence="4">Putative polysaccharide deacetylase</fullName>
    </submittedName>
</protein>
<evidence type="ECO:0000313" key="5">
    <source>
        <dbReference type="Proteomes" id="UP000094056"/>
    </source>
</evidence>
<dbReference type="InterPro" id="IPR002509">
    <property type="entry name" value="NODB_dom"/>
</dbReference>
<keyword evidence="2" id="KW-0732">Signal</keyword>
<sequence>MSFLSFLRFKIQTYTSLPYVSLLRYQRRIANNNDFVILCYHRVRERTGIFYDNNISASSLEFRKQMLYINKHFNVISIDQLTEHSKGNSKLKPNSIMITFDDGYKDNAINAFPVLEELCMSAVVFVTTGYIDSDSIPWEDQVSYLFSKISAKKVEIEDKRVYPLETQDQKEKSIWHFCKKLNLFTPVKRNEVIRGLYDKYQIDEEEMHKAAHGISMGYMSRKDIRYWDDHGIVYGIHTVTHPCLTTLTEEKMYSEISESKRALEDILGKPVNAFAYPYGRKGDFNNATTQIVKNVGLRICMICEPGTNHLDCNYLGLKRISMDGDTNFELACHGILNFFDLFKEIRKLIELRRK</sequence>
<dbReference type="InterPro" id="IPR051398">
    <property type="entry name" value="Polysacch_Deacetylase"/>
</dbReference>
<feature type="domain" description="NodB homology" evidence="3">
    <location>
        <begin position="94"/>
        <end position="354"/>
    </location>
</feature>
<dbReference type="EMBL" id="MAYW01000004">
    <property type="protein sequence ID" value="ODS34577.1"/>
    <property type="molecule type" value="Genomic_DNA"/>
</dbReference>
<evidence type="ECO:0000256" key="2">
    <source>
        <dbReference type="ARBA" id="ARBA00022729"/>
    </source>
</evidence>
<evidence type="ECO:0000259" key="3">
    <source>
        <dbReference type="PROSITE" id="PS51677"/>
    </source>
</evidence>
<dbReference type="PANTHER" id="PTHR34216:SF3">
    <property type="entry name" value="POLY-BETA-1,6-N-ACETYL-D-GLUCOSAMINE N-DEACETYLASE"/>
    <property type="match status" value="1"/>
</dbReference>
<proteinExistence type="predicted"/>
<name>A0A1E3XG20_9BACT</name>
<evidence type="ECO:0000256" key="1">
    <source>
        <dbReference type="ARBA" id="ARBA00004613"/>
    </source>
</evidence>
<dbReference type="SUPFAM" id="SSF88713">
    <property type="entry name" value="Glycoside hydrolase/deacetylase"/>
    <property type="match status" value="1"/>
</dbReference>
<dbReference type="InterPro" id="IPR011330">
    <property type="entry name" value="Glyco_hydro/deAcase_b/a-brl"/>
</dbReference>
<reference evidence="4 5" key="1">
    <citation type="submission" date="2016-07" db="EMBL/GenBank/DDBJ databases">
        <title>Draft genome of Scalindua rubra, obtained from a brine-seawater interface in the Red Sea, sheds light on salt adaptation in anammox bacteria.</title>
        <authorList>
            <person name="Speth D.R."/>
            <person name="Lagkouvardos I."/>
            <person name="Wang Y."/>
            <person name="Qian P.-Y."/>
            <person name="Dutilh B.E."/>
            <person name="Jetten M.S."/>
        </authorList>
    </citation>
    <scope>NUCLEOTIDE SEQUENCE [LARGE SCALE GENOMIC DNA]</scope>
    <source>
        <strain evidence="4">BSI-1</strain>
    </source>
</reference>
<evidence type="ECO:0000313" key="4">
    <source>
        <dbReference type="EMBL" id="ODS34577.1"/>
    </source>
</evidence>
<dbReference type="AlphaFoldDB" id="A0A1E3XG20"/>
<dbReference type="PROSITE" id="PS51677">
    <property type="entry name" value="NODB"/>
    <property type="match status" value="1"/>
</dbReference>